<dbReference type="Proteomes" id="UP001491310">
    <property type="component" value="Unassembled WGS sequence"/>
</dbReference>
<dbReference type="InterPro" id="IPR006076">
    <property type="entry name" value="FAD-dep_OxRdtase"/>
</dbReference>
<comment type="caution">
    <text evidence="6">The sequence shown here is derived from an EMBL/GenBank/DDBJ whole genome shotgun (WGS) entry which is preliminary data.</text>
</comment>
<keyword evidence="7" id="KW-1185">Reference proteome</keyword>
<dbReference type="InterPro" id="IPR036188">
    <property type="entry name" value="FAD/NAD-bd_sf"/>
</dbReference>
<name>A0ABR2YUV6_9CHLO</name>
<dbReference type="PANTHER" id="PTHR43539:SF78">
    <property type="entry name" value="FLAVIN-CONTAINING MONOOXYGENASE"/>
    <property type="match status" value="1"/>
</dbReference>
<accession>A0ABR2YUV6</accession>
<evidence type="ECO:0000256" key="3">
    <source>
        <dbReference type="ARBA" id="ARBA00039148"/>
    </source>
</evidence>
<evidence type="ECO:0000259" key="5">
    <source>
        <dbReference type="Pfam" id="PF01266"/>
    </source>
</evidence>
<dbReference type="EC" id="1.14.13.168" evidence="3"/>
<evidence type="ECO:0000256" key="1">
    <source>
        <dbReference type="ARBA" id="ARBA00009183"/>
    </source>
</evidence>
<evidence type="ECO:0000256" key="4">
    <source>
        <dbReference type="ARBA" id="ARBA00047707"/>
    </source>
</evidence>
<keyword evidence="2" id="KW-0560">Oxidoreductase</keyword>
<dbReference type="PRINTS" id="PR00419">
    <property type="entry name" value="ADXRDTASE"/>
</dbReference>
<dbReference type="Pfam" id="PF01266">
    <property type="entry name" value="DAO"/>
    <property type="match status" value="1"/>
</dbReference>
<evidence type="ECO:0000313" key="7">
    <source>
        <dbReference type="Proteomes" id="UP001491310"/>
    </source>
</evidence>
<evidence type="ECO:0000313" key="6">
    <source>
        <dbReference type="EMBL" id="KAK9915558.1"/>
    </source>
</evidence>
<dbReference type="Gene3D" id="3.50.50.60">
    <property type="entry name" value="FAD/NAD(P)-binding domain"/>
    <property type="match status" value="2"/>
</dbReference>
<evidence type="ECO:0000256" key="2">
    <source>
        <dbReference type="ARBA" id="ARBA00023002"/>
    </source>
</evidence>
<dbReference type="InterPro" id="IPR050982">
    <property type="entry name" value="Auxin_biosynth/cation_transpt"/>
</dbReference>
<organism evidence="6 7">
    <name type="scientific">Coccomyxa subellipsoidea</name>
    <dbReference type="NCBI Taxonomy" id="248742"/>
    <lineage>
        <taxon>Eukaryota</taxon>
        <taxon>Viridiplantae</taxon>
        <taxon>Chlorophyta</taxon>
        <taxon>core chlorophytes</taxon>
        <taxon>Trebouxiophyceae</taxon>
        <taxon>Trebouxiophyceae incertae sedis</taxon>
        <taxon>Coccomyxaceae</taxon>
        <taxon>Coccomyxa</taxon>
    </lineage>
</organism>
<gene>
    <name evidence="6" type="ORF">WJX75_000725</name>
</gene>
<reference evidence="6 7" key="1">
    <citation type="journal article" date="2024" name="Nat. Commun.">
        <title>Phylogenomics reveals the evolutionary origins of lichenization in chlorophyte algae.</title>
        <authorList>
            <person name="Puginier C."/>
            <person name="Libourel C."/>
            <person name="Otte J."/>
            <person name="Skaloud P."/>
            <person name="Haon M."/>
            <person name="Grisel S."/>
            <person name="Petersen M."/>
            <person name="Berrin J.G."/>
            <person name="Delaux P.M."/>
            <person name="Dal Grande F."/>
            <person name="Keller J."/>
        </authorList>
    </citation>
    <scope>NUCLEOTIDE SEQUENCE [LARGE SCALE GENOMIC DNA]</scope>
    <source>
        <strain evidence="6 7">SAG 216-7</strain>
    </source>
</reference>
<comment type="similarity">
    <text evidence="1">Belongs to the FMO family.</text>
</comment>
<dbReference type="PANTHER" id="PTHR43539">
    <property type="entry name" value="FLAVIN-BINDING MONOOXYGENASE-LIKE PROTEIN (AFU_ORTHOLOGUE AFUA_4G09220)"/>
    <property type="match status" value="1"/>
</dbReference>
<protein>
    <recommendedName>
        <fullName evidence="3">indole-3-pyruvate monooxygenase</fullName>
        <ecNumber evidence="3">1.14.13.168</ecNumber>
    </recommendedName>
</protein>
<sequence length="467" mass="52381">MVATMNGNGVHKTIECTETDVAIIGGGVVGVIAANRMRERGIQYKVLERQHDFGGVWHSHGNNHSTLQAPELSYRTHPKYPLGKNGPLEQITGNAVLTRLRQMATDLGIDQHTEFCSEVETIRQQGDDYLLVIKDVNTQKERHLLAKHIMICHGILGRQYTPEVVVVIGGGAFACEAMRSAVHNGAASVVMVTREKSKWIIPFSRQFVSSAIALTPLFPWAWKMAVLKWWLTNSYYKPCGLAHLFPSGEAKDMNYTGQSHDGFFEFARDGRVKHVLGKAVIVNEKGVSLKDGTLLPAHMVIYCGGCEYQGSPPFLKGLNLGFEDLHSFAFLGTSGRIGTASDGLFSYVPAGPNKQIDMFLRAYDLRKAGRMQELQDVLEHTPIPHDDVIAKGHRTVWYTWFETFKPRSNLSCLFELRNKAYKRVMSAGLSPWGQRWLAVKLGCGELFLWNLLCVLGTMEKFHKWRIY</sequence>
<dbReference type="EMBL" id="JALJOT010000004">
    <property type="protein sequence ID" value="KAK9915558.1"/>
    <property type="molecule type" value="Genomic_DNA"/>
</dbReference>
<proteinExistence type="inferred from homology"/>
<comment type="catalytic activity">
    <reaction evidence="4">
        <text>indole-3-pyruvate + NADPH + O2 + H(+) = (indol-3-yl)acetate + CO2 + NADP(+) + H2O</text>
        <dbReference type="Rhea" id="RHEA:34331"/>
        <dbReference type="ChEBI" id="CHEBI:15377"/>
        <dbReference type="ChEBI" id="CHEBI:15378"/>
        <dbReference type="ChEBI" id="CHEBI:15379"/>
        <dbReference type="ChEBI" id="CHEBI:16526"/>
        <dbReference type="ChEBI" id="CHEBI:17640"/>
        <dbReference type="ChEBI" id="CHEBI:30854"/>
        <dbReference type="ChEBI" id="CHEBI:57783"/>
        <dbReference type="ChEBI" id="CHEBI:58349"/>
        <dbReference type="EC" id="1.14.13.168"/>
    </reaction>
</comment>
<feature type="domain" description="FAD dependent oxidoreductase" evidence="5">
    <location>
        <begin position="20"/>
        <end position="110"/>
    </location>
</feature>
<dbReference type="SUPFAM" id="SSF51905">
    <property type="entry name" value="FAD/NAD(P)-binding domain"/>
    <property type="match status" value="2"/>
</dbReference>